<name>A0AA38RWB8_9PEZI</name>
<dbReference type="SMART" id="SM00230">
    <property type="entry name" value="CysPc"/>
    <property type="match status" value="1"/>
</dbReference>
<reference evidence="7" key="1">
    <citation type="submission" date="2022-07" db="EMBL/GenBank/DDBJ databases">
        <title>Fungi with potential for degradation of polypropylene.</title>
        <authorList>
            <person name="Gostincar C."/>
        </authorList>
    </citation>
    <scope>NUCLEOTIDE SEQUENCE</scope>
    <source>
        <strain evidence="7">EXF-13287</strain>
    </source>
</reference>
<dbReference type="SUPFAM" id="SSF49758">
    <property type="entry name" value="Calpain large subunit, middle domain (domain III)"/>
    <property type="match status" value="2"/>
</dbReference>
<accession>A0AA38RWB8</accession>
<dbReference type="GO" id="GO:0004198">
    <property type="term" value="F:calcium-dependent cysteine-type endopeptidase activity"/>
    <property type="evidence" value="ECO:0007669"/>
    <property type="project" value="InterPro"/>
</dbReference>
<comment type="caution">
    <text evidence="7">The sequence shown here is derived from an EMBL/GenBank/DDBJ whole genome shotgun (WGS) entry which is preliminary data.</text>
</comment>
<dbReference type="InterPro" id="IPR051297">
    <property type="entry name" value="PalB/RIM13"/>
</dbReference>
<dbReference type="AlphaFoldDB" id="A0AA38RWB8"/>
<dbReference type="PROSITE" id="PS50203">
    <property type="entry name" value="CALPAIN_CAT"/>
    <property type="match status" value="1"/>
</dbReference>
<dbReference type="Gene3D" id="2.60.120.380">
    <property type="match status" value="1"/>
</dbReference>
<dbReference type="EMBL" id="JANBVN010000036">
    <property type="protein sequence ID" value="KAJ9158464.1"/>
    <property type="molecule type" value="Genomic_DNA"/>
</dbReference>
<dbReference type="CDD" id="cd00044">
    <property type="entry name" value="CysPc"/>
    <property type="match status" value="1"/>
</dbReference>
<gene>
    <name evidence="7" type="ORF">NKR19_g3355</name>
</gene>
<dbReference type="SUPFAM" id="SSF54001">
    <property type="entry name" value="Cysteine proteinases"/>
    <property type="match status" value="1"/>
</dbReference>
<sequence>MEAQAKDHERKASAASGSNALKHAIAAAELYMKAAQEAKAQEQRARLSRKCSELLTLAERLKLAAANPDPPGPKSTRELTTAEKVIILRASKIHGKLFPPWDHPPGPDAFVMKDGEELYVDSSAYTLSPAQQELLAGWKRPSELIGSAGDGPLDPLKLSDDLMKASGDCDLVQDMVTDCSVVASLSAAMSHLCPKPDSLLRSLMYPFDHHRYRPALSENGKYVFRMQFNGCYRQVIIDDRLPASASASRTLFVVDRRNSRLIWPALMEKAYLKVRGGYDFPGSNSGTDLFVLTGWIPEQRFLHHEEFDIDQTWSTMKRAFEKGDAIATLGTPALSAEEETALGLVSEHDYAVMGLKEETGSRLLLVKNPWRNSVVWKGVGSSASPKPADDAIMGMFWISFEDVVQNFDSLYLNWNPALFTHRQDHHFTWDIPGQTVASALSENPQYTVRSQNSDPVWILLSRHWQDAELDMLRDGSSHHHHHRYHHAHHSSASLASVSQTLGFMALQAYITSPPGTRVLLPDRSPVYHTPLLDSPHTLLRLDRPSPNTPYTIVVTQSDLPLPRYSFTMSFFSLSPLTVTRSPSPHRHIQALSGSWTRRTAGGNTASPNYHINPSWSITVPSPTALSLLLTTDNHELPIHICVVYRPTSPSAISSPSRRDLLMSSGEYRRGATHVQSPASSPVQPGDYIATASTFTPGQLANFIVRVASDVPLTITPLATPEAGRLRCETPVLLLHPDRTGSIYRIPIHVSRLTRLSLQARCTSGPCAMRVSLELGRHKGPRRTVLAVAPRQEGEYGDAALGLRTEEVDVEPETVRDRGGLWVVVEGTGGGRHGGEGDGGGRRVVGEIWSDNMVDAGEWEVGEY</sequence>
<evidence type="ECO:0000313" key="8">
    <source>
        <dbReference type="Proteomes" id="UP001174691"/>
    </source>
</evidence>
<evidence type="ECO:0000256" key="1">
    <source>
        <dbReference type="ARBA" id="ARBA00010193"/>
    </source>
</evidence>
<organism evidence="7 8">
    <name type="scientific">Coniochaeta hoffmannii</name>
    <dbReference type="NCBI Taxonomy" id="91930"/>
    <lineage>
        <taxon>Eukaryota</taxon>
        <taxon>Fungi</taxon>
        <taxon>Dikarya</taxon>
        <taxon>Ascomycota</taxon>
        <taxon>Pezizomycotina</taxon>
        <taxon>Sordariomycetes</taxon>
        <taxon>Sordariomycetidae</taxon>
        <taxon>Coniochaetales</taxon>
        <taxon>Coniochaetaceae</taxon>
        <taxon>Coniochaeta</taxon>
    </lineage>
</organism>
<keyword evidence="3 5" id="KW-0378">Hydrolase</keyword>
<dbReference type="PANTHER" id="PTHR46143">
    <property type="entry name" value="CALPAIN-7"/>
    <property type="match status" value="1"/>
</dbReference>
<evidence type="ECO:0000256" key="2">
    <source>
        <dbReference type="ARBA" id="ARBA00022670"/>
    </source>
</evidence>
<keyword evidence="4 5" id="KW-0788">Thiol protease</keyword>
<keyword evidence="8" id="KW-1185">Reference proteome</keyword>
<dbReference type="PANTHER" id="PTHR46143:SF1">
    <property type="entry name" value="CALPAIN-7"/>
    <property type="match status" value="1"/>
</dbReference>
<dbReference type="GO" id="GO:0006508">
    <property type="term" value="P:proteolysis"/>
    <property type="evidence" value="ECO:0007669"/>
    <property type="project" value="UniProtKB-KW"/>
</dbReference>
<feature type="active site" evidence="5">
    <location>
        <position position="348"/>
    </location>
</feature>
<feature type="active site" evidence="5">
    <location>
        <position position="179"/>
    </location>
</feature>
<evidence type="ECO:0000256" key="4">
    <source>
        <dbReference type="ARBA" id="ARBA00022807"/>
    </source>
</evidence>
<feature type="active site" evidence="5">
    <location>
        <position position="368"/>
    </location>
</feature>
<evidence type="ECO:0000256" key="5">
    <source>
        <dbReference type="PROSITE-ProRule" id="PRU00239"/>
    </source>
</evidence>
<feature type="domain" description="Calpain catalytic" evidence="6">
    <location>
        <begin position="97"/>
        <end position="416"/>
    </location>
</feature>
<comment type="similarity">
    <text evidence="1">Belongs to the peptidase C2 family. PalB/RIM13 subfamily.</text>
</comment>
<protein>
    <submittedName>
        <fullName evidence="7">Cysteine proteinase</fullName>
    </submittedName>
</protein>
<dbReference type="InterPro" id="IPR038765">
    <property type="entry name" value="Papain-like_cys_pep_sf"/>
</dbReference>
<dbReference type="Pfam" id="PF25435">
    <property type="entry name" value="PalB_C"/>
    <property type="match status" value="1"/>
</dbReference>
<dbReference type="Pfam" id="PF00648">
    <property type="entry name" value="Peptidase_C2"/>
    <property type="match status" value="1"/>
</dbReference>
<proteinExistence type="inferred from homology"/>
<dbReference type="Gene3D" id="3.90.70.10">
    <property type="entry name" value="Cysteine proteinases"/>
    <property type="match status" value="1"/>
</dbReference>
<evidence type="ECO:0000313" key="7">
    <source>
        <dbReference type="EMBL" id="KAJ9158464.1"/>
    </source>
</evidence>
<evidence type="ECO:0000259" key="6">
    <source>
        <dbReference type="PROSITE" id="PS50203"/>
    </source>
</evidence>
<dbReference type="InterPro" id="IPR001300">
    <property type="entry name" value="Peptidase_C2_calpain_cat"/>
</dbReference>
<dbReference type="InterPro" id="IPR022683">
    <property type="entry name" value="Calpain_III"/>
</dbReference>
<dbReference type="SMART" id="SM00720">
    <property type="entry name" value="calpain_III"/>
    <property type="match status" value="1"/>
</dbReference>
<dbReference type="Proteomes" id="UP001174691">
    <property type="component" value="Unassembled WGS sequence"/>
</dbReference>
<keyword evidence="2 5" id="KW-0645">Protease</keyword>
<evidence type="ECO:0000256" key="3">
    <source>
        <dbReference type="ARBA" id="ARBA00022801"/>
    </source>
</evidence>
<dbReference type="InterPro" id="IPR036213">
    <property type="entry name" value="Calpain_III_sf"/>
</dbReference>